<evidence type="ECO:0000256" key="1">
    <source>
        <dbReference type="SAM" id="Phobius"/>
    </source>
</evidence>
<evidence type="ECO:0000313" key="2">
    <source>
        <dbReference type="EMBL" id="MFC4364237.1"/>
    </source>
</evidence>
<name>A0ABV8V8I8_9GAMM</name>
<protein>
    <submittedName>
        <fullName evidence="2">Uncharacterized protein</fullName>
    </submittedName>
</protein>
<dbReference type="Proteomes" id="UP001595840">
    <property type="component" value="Unassembled WGS sequence"/>
</dbReference>
<organism evidence="2 3">
    <name type="scientific">Simiduia curdlanivorans</name>
    <dbReference type="NCBI Taxonomy" id="1492769"/>
    <lineage>
        <taxon>Bacteria</taxon>
        <taxon>Pseudomonadati</taxon>
        <taxon>Pseudomonadota</taxon>
        <taxon>Gammaproteobacteria</taxon>
        <taxon>Cellvibrionales</taxon>
        <taxon>Cellvibrionaceae</taxon>
        <taxon>Simiduia</taxon>
    </lineage>
</organism>
<accession>A0ABV8V8I8</accession>
<sequence length="279" mass="30715">MTPTPPAARGHISAVLVFVFCTCLPISSLGLDPQFEADRLLMATEAALSRGDIAEAKAHKKDAQALKIALPADFDYFIALLLEHDGNTAKAIASFERYVGQTGKTGRFYKESLAGITRLKNKPVSNTQSNAQDIAWGGPSQLTLSGAEYSKKIQKLYKAPSASEGLRRHINSLLQFYGTPYQASDNKHFYELIIEQDMLITLLRADNDSRDIRVNNARFSVFGLDPYVKSDCGKGIADGPSCWIKDPRSGQPWLIIKPSDEGIAELSKALTLLIRQLQR</sequence>
<keyword evidence="1" id="KW-1133">Transmembrane helix</keyword>
<reference evidence="3" key="1">
    <citation type="journal article" date="2019" name="Int. J. Syst. Evol. Microbiol.">
        <title>The Global Catalogue of Microorganisms (GCM) 10K type strain sequencing project: providing services to taxonomists for standard genome sequencing and annotation.</title>
        <authorList>
            <consortium name="The Broad Institute Genomics Platform"/>
            <consortium name="The Broad Institute Genome Sequencing Center for Infectious Disease"/>
            <person name="Wu L."/>
            <person name="Ma J."/>
        </authorList>
    </citation>
    <scope>NUCLEOTIDE SEQUENCE [LARGE SCALE GENOMIC DNA]</scope>
    <source>
        <strain evidence="3">CECT 8570</strain>
    </source>
</reference>
<dbReference type="EMBL" id="JBHSCX010000021">
    <property type="protein sequence ID" value="MFC4364237.1"/>
    <property type="molecule type" value="Genomic_DNA"/>
</dbReference>
<feature type="transmembrane region" description="Helical" evidence="1">
    <location>
        <begin position="12"/>
        <end position="31"/>
    </location>
</feature>
<dbReference type="RefSeq" id="WP_290262440.1">
    <property type="nucleotide sequence ID" value="NZ_JAUFQG010000004.1"/>
</dbReference>
<proteinExistence type="predicted"/>
<gene>
    <name evidence="2" type="ORF">ACFOX3_18145</name>
</gene>
<keyword evidence="3" id="KW-1185">Reference proteome</keyword>
<keyword evidence="1" id="KW-0472">Membrane</keyword>
<comment type="caution">
    <text evidence="2">The sequence shown here is derived from an EMBL/GenBank/DDBJ whole genome shotgun (WGS) entry which is preliminary data.</text>
</comment>
<evidence type="ECO:0000313" key="3">
    <source>
        <dbReference type="Proteomes" id="UP001595840"/>
    </source>
</evidence>
<keyword evidence="1" id="KW-0812">Transmembrane</keyword>